<organism evidence="1 2">
    <name type="scientific">Crucibulum laeve</name>
    <dbReference type="NCBI Taxonomy" id="68775"/>
    <lineage>
        <taxon>Eukaryota</taxon>
        <taxon>Fungi</taxon>
        <taxon>Dikarya</taxon>
        <taxon>Basidiomycota</taxon>
        <taxon>Agaricomycotina</taxon>
        <taxon>Agaricomycetes</taxon>
        <taxon>Agaricomycetidae</taxon>
        <taxon>Agaricales</taxon>
        <taxon>Agaricineae</taxon>
        <taxon>Nidulariaceae</taxon>
        <taxon>Crucibulum</taxon>
    </lineage>
</organism>
<accession>A0A5C3MFS1</accession>
<protein>
    <submittedName>
        <fullName evidence="1">Uncharacterized protein</fullName>
    </submittedName>
</protein>
<gene>
    <name evidence="1" type="ORF">BDQ12DRAFT_594008</name>
</gene>
<dbReference type="OrthoDB" id="3246731at2759"/>
<evidence type="ECO:0000313" key="1">
    <source>
        <dbReference type="EMBL" id="TFK44080.1"/>
    </source>
</evidence>
<dbReference type="EMBL" id="ML213590">
    <property type="protein sequence ID" value="TFK44080.1"/>
    <property type="molecule type" value="Genomic_DNA"/>
</dbReference>
<name>A0A5C3MFS1_9AGAR</name>
<feature type="non-terminal residue" evidence="1">
    <location>
        <position position="1"/>
    </location>
</feature>
<dbReference type="AlphaFoldDB" id="A0A5C3MFS1"/>
<reference evidence="1 2" key="1">
    <citation type="journal article" date="2019" name="Nat. Ecol. Evol.">
        <title>Megaphylogeny resolves global patterns of mushroom evolution.</title>
        <authorList>
            <person name="Varga T."/>
            <person name="Krizsan K."/>
            <person name="Foldi C."/>
            <person name="Dima B."/>
            <person name="Sanchez-Garcia M."/>
            <person name="Sanchez-Ramirez S."/>
            <person name="Szollosi G.J."/>
            <person name="Szarkandi J.G."/>
            <person name="Papp V."/>
            <person name="Albert L."/>
            <person name="Andreopoulos W."/>
            <person name="Angelini C."/>
            <person name="Antonin V."/>
            <person name="Barry K.W."/>
            <person name="Bougher N.L."/>
            <person name="Buchanan P."/>
            <person name="Buyck B."/>
            <person name="Bense V."/>
            <person name="Catcheside P."/>
            <person name="Chovatia M."/>
            <person name="Cooper J."/>
            <person name="Damon W."/>
            <person name="Desjardin D."/>
            <person name="Finy P."/>
            <person name="Geml J."/>
            <person name="Haridas S."/>
            <person name="Hughes K."/>
            <person name="Justo A."/>
            <person name="Karasinski D."/>
            <person name="Kautmanova I."/>
            <person name="Kiss B."/>
            <person name="Kocsube S."/>
            <person name="Kotiranta H."/>
            <person name="LaButti K.M."/>
            <person name="Lechner B.E."/>
            <person name="Liimatainen K."/>
            <person name="Lipzen A."/>
            <person name="Lukacs Z."/>
            <person name="Mihaltcheva S."/>
            <person name="Morgado L.N."/>
            <person name="Niskanen T."/>
            <person name="Noordeloos M.E."/>
            <person name="Ohm R.A."/>
            <person name="Ortiz-Santana B."/>
            <person name="Ovrebo C."/>
            <person name="Racz N."/>
            <person name="Riley R."/>
            <person name="Savchenko A."/>
            <person name="Shiryaev A."/>
            <person name="Soop K."/>
            <person name="Spirin V."/>
            <person name="Szebenyi C."/>
            <person name="Tomsovsky M."/>
            <person name="Tulloss R.E."/>
            <person name="Uehling J."/>
            <person name="Grigoriev I.V."/>
            <person name="Vagvolgyi C."/>
            <person name="Papp T."/>
            <person name="Martin F.M."/>
            <person name="Miettinen O."/>
            <person name="Hibbett D.S."/>
            <person name="Nagy L.G."/>
        </authorList>
    </citation>
    <scope>NUCLEOTIDE SEQUENCE [LARGE SCALE GENOMIC DNA]</scope>
    <source>
        <strain evidence="1 2">CBS 166.37</strain>
    </source>
</reference>
<proteinExistence type="predicted"/>
<keyword evidence="2" id="KW-1185">Reference proteome</keyword>
<dbReference type="Proteomes" id="UP000308652">
    <property type="component" value="Unassembled WGS sequence"/>
</dbReference>
<sequence>YNRCEHRSTKAPAHLILRNLHEFNLEYLTALVNNDVEEIQHHEKFAKQGGFGPLAPCQFCASPSEQKQLCPHWHCSPTGKLHRGSLTLSSQCSVKFSIYQPYDLRVCPSIVIICFGEHSHAQPFPVKTPPSILALFNSMLLNLDWKVADATPRKIMTDSGFISDLQRHLHWSSLVDPSLSNLHPSLGNSDHVQRLIDILRQRFFPRGTGFDGAKLLVEEHQCLPIDEQYVCCAETHTIENGKTFQLVICMSREMASTLMNASNISLDTSFKQLHGKWQEFEMETWDLVNMKSFMTSQSAQAHLILFTRIFDFAHSETGIPIQFCHIHGARFNIWIADAHKGQALGVGLFCQWLCQNMFDFCSLEPWRRLQELTPYDHLHQFYCLCYVHFKRNIHDIRSTISVDVADAMLSLAVSKPHQNLEGAYALINKGGPKARAWLKDKLDGKFIIPAIYQPASLIPLHIWQASPSTTNGNEQSHRSVNCDGVNLTMQGGIMRGMQYDFRAMSSLSLCSSQGIYAHDQISSEFRHSQISVTRQSEYYSDLLGV</sequence>
<evidence type="ECO:0000313" key="2">
    <source>
        <dbReference type="Proteomes" id="UP000308652"/>
    </source>
</evidence>